<dbReference type="Proteomes" id="UP000461768">
    <property type="component" value="Unassembled WGS sequence"/>
</dbReference>
<dbReference type="AlphaFoldDB" id="A0A7V7QLC2"/>
<keyword evidence="3" id="KW-1185">Reference proteome</keyword>
<dbReference type="EMBL" id="WAGX01000005">
    <property type="protein sequence ID" value="KAB1438779.1"/>
    <property type="molecule type" value="Genomic_DNA"/>
</dbReference>
<gene>
    <name evidence="2" type="ORF">F7O84_14070</name>
</gene>
<dbReference type="Gene3D" id="3.90.25.10">
    <property type="entry name" value="UDP-galactose 4-epimerase, domain 1"/>
    <property type="match status" value="1"/>
</dbReference>
<proteinExistence type="predicted"/>
<organism evidence="2 3">
    <name type="scientific">Candidatus Galacturonatibacter soehngenii</name>
    <dbReference type="NCBI Taxonomy" id="2307010"/>
    <lineage>
        <taxon>Bacteria</taxon>
        <taxon>Bacillati</taxon>
        <taxon>Bacillota</taxon>
        <taxon>Clostridia</taxon>
        <taxon>Lachnospirales</taxon>
        <taxon>Lachnospiraceae</taxon>
        <taxon>Candidatus Galacturonatibacter</taxon>
    </lineage>
</organism>
<dbReference type="InterPro" id="IPR016040">
    <property type="entry name" value="NAD(P)-bd_dom"/>
</dbReference>
<reference evidence="2 3" key="2">
    <citation type="submission" date="2020-02" db="EMBL/GenBank/DDBJ databases">
        <title>Candidatus Galacturonibacter soehngenii shows hetero-acetogenic catabolism of galacturonic acid but lacks a canonical carbon monoxide dehydrogenase/acetyl-CoA synthase complex.</title>
        <authorList>
            <person name="Diender M."/>
            <person name="Stouten G.R."/>
            <person name="Petersen J.F."/>
            <person name="Nielsen P.H."/>
            <person name="Dueholm M.S."/>
            <person name="Pronk J.T."/>
            <person name="Van Loosdrecht M.C.M."/>
        </authorList>
    </citation>
    <scope>NUCLEOTIDE SEQUENCE [LARGE SCALE GENOMIC DNA]</scope>
    <source>
        <strain evidence="2">GalUA</strain>
    </source>
</reference>
<dbReference type="Pfam" id="PF16363">
    <property type="entry name" value="GDP_Man_Dehyd"/>
    <property type="match status" value="1"/>
</dbReference>
<dbReference type="SUPFAM" id="SSF51735">
    <property type="entry name" value="NAD(P)-binding Rossmann-fold domains"/>
    <property type="match status" value="1"/>
</dbReference>
<dbReference type="PANTHER" id="PTHR43000">
    <property type="entry name" value="DTDP-D-GLUCOSE 4,6-DEHYDRATASE-RELATED"/>
    <property type="match status" value="1"/>
</dbReference>
<accession>A0A7V7QLC2</accession>
<feature type="domain" description="NAD(P)-binding" evidence="1">
    <location>
        <begin position="4"/>
        <end position="301"/>
    </location>
</feature>
<comment type="caution">
    <text evidence="2">The sequence shown here is derived from an EMBL/GenBank/DDBJ whole genome shotgun (WGS) entry which is preliminary data.</text>
</comment>
<evidence type="ECO:0000313" key="3">
    <source>
        <dbReference type="Proteomes" id="UP000461768"/>
    </source>
</evidence>
<dbReference type="Gene3D" id="3.40.50.720">
    <property type="entry name" value="NAD(P)-binding Rossmann-like Domain"/>
    <property type="match status" value="1"/>
</dbReference>
<dbReference type="OrthoDB" id="9811743at2"/>
<evidence type="ECO:0000313" key="2">
    <source>
        <dbReference type="EMBL" id="KAB1438779.1"/>
    </source>
</evidence>
<protein>
    <submittedName>
        <fullName evidence="2">NAD-dependent epimerase/dehydratase family protein</fullName>
    </submittedName>
</protein>
<reference evidence="2 3" key="1">
    <citation type="submission" date="2019-09" db="EMBL/GenBank/DDBJ databases">
        <authorList>
            <person name="Valk L.C."/>
        </authorList>
    </citation>
    <scope>NUCLEOTIDE SEQUENCE [LARGE SCALE GENOMIC DNA]</scope>
    <source>
        <strain evidence="2">GalUA</strain>
    </source>
</reference>
<evidence type="ECO:0000259" key="1">
    <source>
        <dbReference type="Pfam" id="PF16363"/>
    </source>
</evidence>
<sequence length="311" mass="35266">MRILVTGAAGFIGSALARRLIEEKYEVVTVDNLSTGKMQNIPKDCKSYIGNVFDSSIIGELKNYNFEAIFHIAGQSSGEISFDEPVYDLQTNAQSTLMLLNLAKETGCKKFIYTSSMSVYGDHKEEFVNEESYTSPKSFYAVGKLASENYMKIYSTFDIKCTVLRLFNVYGIGQNMENLKQGMLSIYLAQAIKNKHIVVKGSKDRFRDFVNVNDVVEAMVLALNSEKTNSNFEIYNVSNSKKYTVEELVYKIKNNLPYNVTVEYIKGTPGDQHGIYGDNTKIKNELNWQSQTNFDEGIAEMVKWAIQREEK</sequence>
<dbReference type="InterPro" id="IPR036291">
    <property type="entry name" value="NAD(P)-bd_dom_sf"/>
</dbReference>
<name>A0A7V7QLC2_9FIRM</name>